<evidence type="ECO:0000313" key="1">
    <source>
        <dbReference type="EMBL" id="TNY24659.1"/>
    </source>
</evidence>
<dbReference type="Proteomes" id="UP000311382">
    <property type="component" value="Unassembled WGS sequence"/>
</dbReference>
<comment type="caution">
    <text evidence="1">The sequence shown here is derived from an EMBL/GenBank/DDBJ whole genome shotgun (WGS) entry which is preliminary data.</text>
</comment>
<proteinExistence type="predicted"/>
<protein>
    <submittedName>
        <fullName evidence="1">Uncharacterized protein</fullName>
    </submittedName>
</protein>
<dbReference type="EMBL" id="SOZI01000001">
    <property type="protein sequence ID" value="TNY24659.1"/>
    <property type="molecule type" value="Genomic_DNA"/>
</dbReference>
<sequence length="260" mass="28558">MKRDAVHFRGDKFMYYRQTTQMSFHWTVEVEQAAQVQVVHAFNSIYMTDSTLTLYEAPPSIILSALLALYDEREHPLSATTPIHVIVLVFVHLMSGSTTATLGRNNKNWETLFGALGTAFKARLREWLVESEGGLTRGGATTHHVAAWFREHSQGGSLPADLQLDISAALEWAKELFVVRDLGPPGSRACALTPTGVTTCLPARWTSSASTRHQPQVAREGLALLPAGPPPRVVSDAMNVDDGPDGAYRAAEGRLCRYRS</sequence>
<accession>A0A5C5G828</accession>
<gene>
    <name evidence="1" type="ORF">DMC30DRAFT_385963</name>
</gene>
<evidence type="ECO:0000313" key="2">
    <source>
        <dbReference type="Proteomes" id="UP000311382"/>
    </source>
</evidence>
<keyword evidence="2" id="KW-1185">Reference proteome</keyword>
<dbReference type="AlphaFoldDB" id="A0A5C5G828"/>
<organism evidence="1 2">
    <name type="scientific">Rhodotorula diobovata</name>
    <dbReference type="NCBI Taxonomy" id="5288"/>
    <lineage>
        <taxon>Eukaryota</taxon>
        <taxon>Fungi</taxon>
        <taxon>Dikarya</taxon>
        <taxon>Basidiomycota</taxon>
        <taxon>Pucciniomycotina</taxon>
        <taxon>Microbotryomycetes</taxon>
        <taxon>Sporidiobolales</taxon>
        <taxon>Sporidiobolaceae</taxon>
        <taxon>Rhodotorula</taxon>
    </lineage>
</organism>
<reference evidence="1 2" key="1">
    <citation type="submission" date="2019-03" db="EMBL/GenBank/DDBJ databases">
        <title>Rhodosporidium diobovatum UCD-FST 08-225 genome sequencing, assembly, and annotation.</title>
        <authorList>
            <person name="Fakankun I.U."/>
            <person name="Fristensky B."/>
            <person name="Levin D.B."/>
        </authorList>
    </citation>
    <scope>NUCLEOTIDE SEQUENCE [LARGE SCALE GENOMIC DNA]</scope>
    <source>
        <strain evidence="1 2">UCD-FST 08-225</strain>
    </source>
</reference>
<name>A0A5C5G828_9BASI</name>